<dbReference type="Proteomes" id="UP000199165">
    <property type="component" value="Unassembled WGS sequence"/>
</dbReference>
<protein>
    <submittedName>
        <fullName evidence="1">Uncharacterized protein</fullName>
    </submittedName>
</protein>
<proteinExistence type="predicted"/>
<reference evidence="2" key="1">
    <citation type="submission" date="2016-10" db="EMBL/GenBank/DDBJ databases">
        <authorList>
            <person name="Varghese N."/>
            <person name="Submissions S."/>
        </authorList>
    </citation>
    <scope>NUCLEOTIDE SEQUENCE [LARGE SCALE GENOMIC DNA]</scope>
    <source>
        <strain evidence="2">DSM 45501</strain>
    </source>
</reference>
<evidence type="ECO:0000313" key="1">
    <source>
        <dbReference type="EMBL" id="SFT79662.1"/>
    </source>
</evidence>
<dbReference type="AlphaFoldDB" id="A0A1I7AXM6"/>
<sequence length="163" mass="18330">MSWQRFHRRQQAIGFLLERLARTPDRLPDPRNHDELSDVFADRQRLLCALQHKWTQQLTGRLDTRLSECDGSSGDRLEAARLAWQDTAAENPVLRAALDRHATAPKGELREAVERERRLLALTAGVAEHSEPDAEISRSGAALSRLLHAAEHTEPHTPAPVTV</sequence>
<gene>
    <name evidence="1" type="ORF">SAMN04487904_108200</name>
</gene>
<keyword evidence="2" id="KW-1185">Reference proteome</keyword>
<dbReference type="STRING" id="995060.SAMN04487904_108200"/>
<name>A0A1I7AXM6_9ACTN</name>
<dbReference type="Gene3D" id="1.10.357.10">
    <property type="entry name" value="Tetracycline Repressor, domain 2"/>
    <property type="match status" value="1"/>
</dbReference>
<dbReference type="RefSeq" id="WP_092979335.1">
    <property type="nucleotide sequence ID" value="NZ_FPAT01000008.1"/>
</dbReference>
<accession>A0A1I7AXM6</accession>
<dbReference type="EMBL" id="FPAT01000008">
    <property type="protein sequence ID" value="SFT79662.1"/>
    <property type="molecule type" value="Genomic_DNA"/>
</dbReference>
<organism evidence="1 2">
    <name type="scientific">Actinopolyspora righensis</name>
    <dbReference type="NCBI Taxonomy" id="995060"/>
    <lineage>
        <taxon>Bacteria</taxon>
        <taxon>Bacillati</taxon>
        <taxon>Actinomycetota</taxon>
        <taxon>Actinomycetes</taxon>
        <taxon>Actinopolysporales</taxon>
        <taxon>Actinopolysporaceae</taxon>
        <taxon>Actinopolyspora</taxon>
        <taxon>Actinopolyspora alba group</taxon>
    </lineage>
</organism>
<evidence type="ECO:0000313" key="2">
    <source>
        <dbReference type="Proteomes" id="UP000199165"/>
    </source>
</evidence>